<feature type="non-terminal residue" evidence="1">
    <location>
        <position position="1"/>
    </location>
</feature>
<reference evidence="1" key="1">
    <citation type="submission" date="2014-12" db="EMBL/GenBank/DDBJ databases">
        <title>Insight into the proteome of Arion vulgaris.</title>
        <authorList>
            <person name="Aradska J."/>
            <person name="Bulat T."/>
            <person name="Smidak R."/>
            <person name="Sarate P."/>
            <person name="Gangsoo J."/>
            <person name="Sialana F."/>
            <person name="Bilban M."/>
            <person name="Lubec G."/>
        </authorList>
    </citation>
    <scope>NUCLEOTIDE SEQUENCE</scope>
    <source>
        <tissue evidence="1">Skin</tissue>
    </source>
</reference>
<organism evidence="1">
    <name type="scientific">Arion vulgaris</name>
    <dbReference type="NCBI Taxonomy" id="1028688"/>
    <lineage>
        <taxon>Eukaryota</taxon>
        <taxon>Metazoa</taxon>
        <taxon>Spiralia</taxon>
        <taxon>Lophotrochozoa</taxon>
        <taxon>Mollusca</taxon>
        <taxon>Gastropoda</taxon>
        <taxon>Heterobranchia</taxon>
        <taxon>Euthyneura</taxon>
        <taxon>Panpulmonata</taxon>
        <taxon>Eupulmonata</taxon>
        <taxon>Stylommatophora</taxon>
        <taxon>Helicina</taxon>
        <taxon>Arionoidea</taxon>
        <taxon>Arionidae</taxon>
        <taxon>Arion</taxon>
    </lineage>
</organism>
<proteinExistence type="predicted"/>
<protein>
    <submittedName>
        <fullName evidence="1">Uncharacterized protein</fullName>
    </submittedName>
</protein>
<name>A0A0B6ZTI5_9EUPU</name>
<gene>
    <name evidence="1" type="primary">ORF79393</name>
</gene>
<dbReference type="EMBL" id="HACG01024812">
    <property type="protein sequence ID" value="CEK71677.1"/>
    <property type="molecule type" value="Transcribed_RNA"/>
</dbReference>
<dbReference type="AlphaFoldDB" id="A0A0B6ZTI5"/>
<sequence>EILYAEEIYAEEVFYAEEVLSAEEVLYADDPTCEDSDVELLVFSFVGLNVLGDGVEGL</sequence>
<accession>A0A0B6ZTI5</accession>
<evidence type="ECO:0000313" key="1">
    <source>
        <dbReference type="EMBL" id="CEK71677.1"/>
    </source>
</evidence>